<reference evidence="2" key="1">
    <citation type="submission" date="2023-02" db="EMBL/GenBank/DDBJ databases">
        <title>Complete genome sequence of Lactobacillus curvatus CACC879 isolated from Pig feces.</title>
        <authorList>
            <person name="Park S."/>
            <person name="Park M.A."/>
            <person name="Kim D.-H."/>
            <person name="Kim Y."/>
        </authorList>
    </citation>
    <scope>NUCLEOTIDE SEQUENCE</scope>
    <source>
        <strain evidence="2">CACC879</strain>
    </source>
</reference>
<feature type="transmembrane region" description="Helical" evidence="1">
    <location>
        <begin position="20"/>
        <end position="42"/>
    </location>
</feature>
<accession>A0AAJ5UPY5</accession>
<evidence type="ECO:0008006" key="4">
    <source>
        <dbReference type="Google" id="ProtNLM"/>
    </source>
</evidence>
<gene>
    <name evidence="2" type="ORF">PSR33_04745</name>
</gene>
<evidence type="ECO:0000256" key="1">
    <source>
        <dbReference type="SAM" id="Phobius"/>
    </source>
</evidence>
<evidence type="ECO:0000313" key="3">
    <source>
        <dbReference type="Proteomes" id="UP001215533"/>
    </source>
</evidence>
<sequence>MNLSVHSHSVKGLLKGMLNSWRLFVATFVVLTLILEAGTYVYSRRGVATNTYSATSKVLLTQETLDGGSLQLYLNTEKVMIGSESFANYVSKQVTAKEKFSKSEVTNYQIENENGTSILNITATANSAQKAKQISNFVLEVVANASSEQLQGGNATVVETAETDETAKVLGGQSNRKLYVVAGLMAVILSFMVLFIRVYFDNRIYDFEIVKIAFPTAVFYEPADENEFKKNIARIFKGIKQNGNTVKTDITIFDGFSKIMGLLNVEGTTNVYSNQKLAIPEGMTQMSLDSLYEQHDANLNVIDATEKVAMGLSETQILVFNENDCTKKQVLKVLQELKQISNLKLVVIGLK</sequence>
<protein>
    <recommendedName>
        <fullName evidence="4">Capsular polysaccharide biosynthesis protein</fullName>
    </recommendedName>
</protein>
<dbReference type="Proteomes" id="UP001215533">
    <property type="component" value="Chromosome"/>
</dbReference>
<keyword evidence="1" id="KW-0472">Membrane</keyword>
<dbReference type="AlphaFoldDB" id="A0AAJ5UPY5"/>
<evidence type="ECO:0000313" key="2">
    <source>
        <dbReference type="EMBL" id="WDC91509.1"/>
    </source>
</evidence>
<dbReference type="EMBL" id="CP117683">
    <property type="protein sequence ID" value="WDC91509.1"/>
    <property type="molecule type" value="Genomic_DNA"/>
</dbReference>
<name>A0AAJ5UPY5_LATCU</name>
<keyword evidence="1" id="KW-1133">Transmembrane helix</keyword>
<organism evidence="2 3">
    <name type="scientific">Latilactobacillus curvatus</name>
    <name type="common">Lactobacillus curvatus</name>
    <dbReference type="NCBI Taxonomy" id="28038"/>
    <lineage>
        <taxon>Bacteria</taxon>
        <taxon>Bacillati</taxon>
        <taxon>Bacillota</taxon>
        <taxon>Bacilli</taxon>
        <taxon>Lactobacillales</taxon>
        <taxon>Lactobacillaceae</taxon>
        <taxon>Latilactobacillus</taxon>
    </lineage>
</organism>
<feature type="transmembrane region" description="Helical" evidence="1">
    <location>
        <begin position="178"/>
        <end position="200"/>
    </location>
</feature>
<keyword evidence="1" id="KW-0812">Transmembrane</keyword>
<proteinExistence type="predicted"/>